<evidence type="ECO:0000313" key="8">
    <source>
        <dbReference type="EMBL" id="QAA95346.1"/>
    </source>
</evidence>
<protein>
    <recommendedName>
        <fullName evidence="6">FMN dependent NADH:quinone oxidoreductase</fullName>
        <ecNumber evidence="6">1.6.5.-</ecNumber>
    </recommendedName>
    <alternativeName>
        <fullName evidence="6">Azo-dye reductase</fullName>
    </alternativeName>
    <alternativeName>
        <fullName evidence="6">FMN-dependent NADH-azo compound oxidoreductase</fullName>
    </alternativeName>
    <alternativeName>
        <fullName evidence="6">FMN-dependent NADH-azoreductase</fullName>
        <ecNumber evidence="6">1.7.1.17</ecNumber>
    </alternativeName>
</protein>
<sequence length="218" mass="24057">MLMSASLKDKSVVLHIDASPRGGESFSRRAADVFLRDLQHRQPDLVVDRLSLWNETLPDFSADALAAKYAVLGKREHRSNEARAWNCIRRLIMRLDDSAKIVLSTPMWNLSVPYPLKHYIDLITQPGLSFRFEPGLGYTPLLRDRPVMVIVASAGDFSLGTDWGRPDLASTYLKQALRFIGLASSQCVAVGPTAGEPALIEAAEQRAHAKLRAAAGTF</sequence>
<keyword evidence="4 6" id="KW-0520">NAD</keyword>
<comment type="caution">
    <text evidence="6">Lacks conserved residue(s) required for the propagation of feature annotation.</text>
</comment>
<reference evidence="8 9" key="1">
    <citation type="submission" date="2017-08" db="EMBL/GenBank/DDBJ databases">
        <authorList>
            <person name="Park S.-J."/>
            <person name="Kim H."/>
        </authorList>
    </citation>
    <scope>NUCLEOTIDE SEQUENCE [LARGE SCALE GENOMIC DNA]</scope>
    <source>
        <strain evidence="9">ye3</strain>
    </source>
</reference>
<dbReference type="HAMAP" id="MF_01216">
    <property type="entry name" value="Azoreductase_type1"/>
    <property type="match status" value="1"/>
</dbReference>
<evidence type="ECO:0000256" key="2">
    <source>
        <dbReference type="ARBA" id="ARBA00022643"/>
    </source>
</evidence>
<dbReference type="AlphaFoldDB" id="A0A410GGB4"/>
<dbReference type="GO" id="GO:0009055">
    <property type="term" value="F:electron transfer activity"/>
    <property type="evidence" value="ECO:0007669"/>
    <property type="project" value="UniProtKB-UniRule"/>
</dbReference>
<dbReference type="EMBL" id="CP022987">
    <property type="protein sequence ID" value="QAA95346.1"/>
    <property type="molecule type" value="Genomic_DNA"/>
</dbReference>
<name>A0A410GGB4_9BURK</name>
<evidence type="ECO:0000313" key="9">
    <source>
        <dbReference type="Proteomes" id="UP000283474"/>
    </source>
</evidence>
<comment type="function">
    <text evidence="6">Quinone reductase that provides resistance to thiol-specific stress caused by electrophilic quinones.</text>
</comment>
<keyword evidence="9" id="KW-1185">Reference proteome</keyword>
<accession>A0A410GGB4</accession>
<dbReference type="EC" id="1.7.1.17" evidence="6"/>
<dbReference type="Proteomes" id="UP000283474">
    <property type="component" value="Chromosome"/>
</dbReference>
<comment type="catalytic activity">
    <reaction evidence="6">
        <text>2 a quinone + NADH + H(+) = 2 a 1,4-benzosemiquinone + NAD(+)</text>
        <dbReference type="Rhea" id="RHEA:65952"/>
        <dbReference type="ChEBI" id="CHEBI:15378"/>
        <dbReference type="ChEBI" id="CHEBI:57540"/>
        <dbReference type="ChEBI" id="CHEBI:57945"/>
        <dbReference type="ChEBI" id="CHEBI:132124"/>
        <dbReference type="ChEBI" id="CHEBI:134225"/>
    </reaction>
</comment>
<feature type="binding site" evidence="6">
    <location>
        <begin position="107"/>
        <end position="110"/>
    </location>
    <ligand>
        <name>FMN</name>
        <dbReference type="ChEBI" id="CHEBI:58210"/>
    </ligand>
</feature>
<dbReference type="Gene3D" id="3.40.50.360">
    <property type="match status" value="1"/>
</dbReference>
<dbReference type="PANTHER" id="PTHR43741:SF4">
    <property type="entry name" value="FMN-DEPENDENT NADH:QUINONE OXIDOREDUCTASE"/>
    <property type="match status" value="1"/>
</dbReference>
<organism evidence="8 9">
    <name type="scientific">Pollutimonas thiosulfatoxidans</name>
    <dbReference type="NCBI Taxonomy" id="2028345"/>
    <lineage>
        <taxon>Bacteria</taxon>
        <taxon>Pseudomonadati</taxon>
        <taxon>Pseudomonadota</taxon>
        <taxon>Betaproteobacteria</taxon>
        <taxon>Burkholderiales</taxon>
        <taxon>Alcaligenaceae</taxon>
        <taxon>Pollutimonas</taxon>
    </lineage>
</organism>
<dbReference type="GO" id="GO:0010181">
    <property type="term" value="F:FMN binding"/>
    <property type="evidence" value="ECO:0007669"/>
    <property type="project" value="UniProtKB-UniRule"/>
</dbReference>
<comment type="similarity">
    <text evidence="6">Belongs to the azoreductase type 1 family.</text>
</comment>
<evidence type="ECO:0000256" key="1">
    <source>
        <dbReference type="ARBA" id="ARBA00022630"/>
    </source>
</evidence>
<evidence type="ECO:0000256" key="3">
    <source>
        <dbReference type="ARBA" id="ARBA00023002"/>
    </source>
</evidence>
<dbReference type="InterPro" id="IPR029039">
    <property type="entry name" value="Flavoprotein-like_sf"/>
</dbReference>
<evidence type="ECO:0000256" key="6">
    <source>
        <dbReference type="HAMAP-Rule" id="MF_01216"/>
    </source>
</evidence>
<keyword evidence="1 6" id="KW-0285">Flavoprotein</keyword>
<evidence type="ECO:0000256" key="5">
    <source>
        <dbReference type="ARBA" id="ARBA00048542"/>
    </source>
</evidence>
<dbReference type="GO" id="GO:0016655">
    <property type="term" value="F:oxidoreductase activity, acting on NAD(P)H, quinone or similar compound as acceptor"/>
    <property type="evidence" value="ECO:0007669"/>
    <property type="project" value="InterPro"/>
</dbReference>
<comment type="cofactor">
    <cofactor evidence="6">
        <name>FMN</name>
        <dbReference type="ChEBI" id="CHEBI:58210"/>
    </cofactor>
    <text evidence="6">Binds 1 FMN per subunit.</text>
</comment>
<dbReference type="PANTHER" id="PTHR43741">
    <property type="entry name" value="FMN-DEPENDENT NADH-AZOREDUCTASE 1"/>
    <property type="match status" value="1"/>
</dbReference>
<dbReference type="EC" id="1.6.5.-" evidence="6"/>
<dbReference type="KEGG" id="pus:CKA81_16860"/>
<dbReference type="InterPro" id="IPR003680">
    <property type="entry name" value="Flavodoxin_fold"/>
</dbReference>
<keyword evidence="3 6" id="KW-0560">Oxidoreductase</keyword>
<comment type="catalytic activity">
    <reaction evidence="5">
        <text>N,N-dimethyl-1,4-phenylenediamine + anthranilate + 2 NAD(+) = 2-(4-dimethylaminophenyl)diazenylbenzoate + 2 NADH + 2 H(+)</text>
        <dbReference type="Rhea" id="RHEA:55872"/>
        <dbReference type="ChEBI" id="CHEBI:15378"/>
        <dbReference type="ChEBI" id="CHEBI:15783"/>
        <dbReference type="ChEBI" id="CHEBI:16567"/>
        <dbReference type="ChEBI" id="CHEBI:57540"/>
        <dbReference type="ChEBI" id="CHEBI:57945"/>
        <dbReference type="ChEBI" id="CHEBI:71579"/>
        <dbReference type="EC" id="1.7.1.17"/>
    </reaction>
    <physiologicalReaction direction="right-to-left" evidence="5">
        <dbReference type="Rhea" id="RHEA:55874"/>
    </physiologicalReaction>
</comment>
<dbReference type="Pfam" id="PF02525">
    <property type="entry name" value="Flavodoxin_2"/>
    <property type="match status" value="1"/>
</dbReference>
<feature type="binding site" evidence="6">
    <location>
        <position position="19"/>
    </location>
    <ligand>
        <name>FMN</name>
        <dbReference type="ChEBI" id="CHEBI:58210"/>
    </ligand>
</feature>
<comment type="function">
    <text evidence="6">Also exhibits azoreductase activity. Catalyzes the reductive cleavage of the azo bond in aromatic azo compounds to the corresponding amines.</text>
</comment>
<dbReference type="InterPro" id="IPR050104">
    <property type="entry name" value="FMN-dep_NADH:Q_OxRdtase_AzoR1"/>
</dbReference>
<keyword evidence="2 6" id="KW-0288">FMN</keyword>
<dbReference type="InterPro" id="IPR023048">
    <property type="entry name" value="NADH:quinone_OxRdtase_FMN_depd"/>
</dbReference>
<feature type="binding site" evidence="6">
    <location>
        <begin position="25"/>
        <end position="27"/>
    </location>
    <ligand>
        <name>FMN</name>
        <dbReference type="ChEBI" id="CHEBI:58210"/>
    </ligand>
</feature>
<evidence type="ECO:0000256" key="4">
    <source>
        <dbReference type="ARBA" id="ARBA00023027"/>
    </source>
</evidence>
<comment type="subunit">
    <text evidence="6">Homodimer.</text>
</comment>
<feature type="domain" description="Flavodoxin-like fold" evidence="7">
    <location>
        <begin position="13"/>
        <end position="209"/>
    </location>
</feature>
<dbReference type="SUPFAM" id="SSF52218">
    <property type="entry name" value="Flavoproteins"/>
    <property type="match status" value="1"/>
</dbReference>
<evidence type="ECO:0000259" key="7">
    <source>
        <dbReference type="Pfam" id="PF02525"/>
    </source>
</evidence>
<proteinExistence type="inferred from homology"/>
<dbReference type="GO" id="GO:0016652">
    <property type="term" value="F:oxidoreductase activity, acting on NAD(P)H as acceptor"/>
    <property type="evidence" value="ECO:0007669"/>
    <property type="project" value="UniProtKB-UniRule"/>
</dbReference>
<gene>
    <name evidence="6" type="primary">azoR</name>
    <name evidence="8" type="ORF">CKA81_16860</name>
</gene>
<dbReference type="OrthoDB" id="9787136at2"/>